<evidence type="ECO:0000256" key="7">
    <source>
        <dbReference type="ARBA" id="ARBA00023065"/>
    </source>
</evidence>
<evidence type="ECO:0000256" key="13">
    <source>
        <dbReference type="SAM" id="SignalP"/>
    </source>
</evidence>
<evidence type="ECO:0000256" key="10">
    <source>
        <dbReference type="ARBA" id="ARBA00023237"/>
    </source>
</evidence>
<proteinExistence type="inferred from homology"/>
<keyword evidence="13" id="KW-0732">Signal</keyword>
<dbReference type="Gene3D" id="2.40.170.20">
    <property type="entry name" value="TonB-dependent receptor, beta-barrel domain"/>
    <property type="match status" value="1"/>
</dbReference>
<keyword evidence="4" id="KW-0410">Iron transport</keyword>
<evidence type="ECO:0000256" key="6">
    <source>
        <dbReference type="ARBA" id="ARBA00023004"/>
    </source>
</evidence>
<dbReference type="Pfam" id="PF00593">
    <property type="entry name" value="TonB_dep_Rec_b-barrel"/>
    <property type="match status" value="1"/>
</dbReference>
<dbReference type="InterPro" id="IPR000531">
    <property type="entry name" value="Beta-barrel_TonB"/>
</dbReference>
<comment type="subcellular location">
    <subcellularLocation>
        <location evidence="1 11">Cell outer membrane</location>
        <topology evidence="1 11">Multi-pass membrane protein</topology>
    </subcellularLocation>
</comment>
<name>A0A258FIS3_9CAUL</name>
<dbReference type="InterPro" id="IPR036942">
    <property type="entry name" value="Beta-barrel_TonB_sf"/>
</dbReference>
<keyword evidence="3 11" id="KW-1134">Transmembrane beta strand</keyword>
<evidence type="ECO:0000313" key="16">
    <source>
        <dbReference type="EMBL" id="OYX32206.1"/>
    </source>
</evidence>
<dbReference type="EMBL" id="NCEB01000024">
    <property type="protein sequence ID" value="OYX32206.1"/>
    <property type="molecule type" value="Genomic_DNA"/>
</dbReference>
<keyword evidence="6" id="KW-0408">Iron</keyword>
<feature type="signal peptide" evidence="13">
    <location>
        <begin position="1"/>
        <end position="29"/>
    </location>
</feature>
<evidence type="ECO:0000259" key="14">
    <source>
        <dbReference type="Pfam" id="PF00593"/>
    </source>
</evidence>
<dbReference type="InterPro" id="IPR012910">
    <property type="entry name" value="Plug_dom"/>
</dbReference>
<comment type="caution">
    <text evidence="16">The sequence shown here is derived from an EMBL/GenBank/DDBJ whole genome shotgun (WGS) entry which is preliminary data.</text>
</comment>
<accession>A0A258FIS3</accession>
<evidence type="ECO:0000256" key="9">
    <source>
        <dbReference type="ARBA" id="ARBA00023136"/>
    </source>
</evidence>
<dbReference type="Proteomes" id="UP000215595">
    <property type="component" value="Unassembled WGS sequence"/>
</dbReference>
<feature type="domain" description="TonB-dependent receptor-like beta-barrel" evidence="14">
    <location>
        <begin position="225"/>
        <end position="641"/>
    </location>
</feature>
<evidence type="ECO:0000256" key="1">
    <source>
        <dbReference type="ARBA" id="ARBA00004571"/>
    </source>
</evidence>
<dbReference type="PANTHER" id="PTHR32552">
    <property type="entry name" value="FERRICHROME IRON RECEPTOR-RELATED"/>
    <property type="match status" value="1"/>
</dbReference>
<reference evidence="16 17" key="1">
    <citation type="submission" date="2017-03" db="EMBL/GenBank/DDBJ databases">
        <title>Lifting the veil on microbial sulfur biogeochemistry in mining wastewaters.</title>
        <authorList>
            <person name="Kantor R.S."/>
            <person name="Colenbrander Nelson T."/>
            <person name="Marshall S."/>
            <person name="Bennett D."/>
            <person name="Apte S."/>
            <person name="Camacho D."/>
            <person name="Thomas B.C."/>
            <person name="Warren L.A."/>
            <person name="Banfield J.F."/>
        </authorList>
    </citation>
    <scope>NUCLEOTIDE SEQUENCE [LARGE SCALE GENOMIC DNA]</scope>
    <source>
        <strain evidence="16">32-69-9</strain>
    </source>
</reference>
<keyword evidence="9 11" id="KW-0472">Membrane</keyword>
<gene>
    <name evidence="16" type="ORF">B7Z01_11325</name>
</gene>
<organism evidence="16 17">
    <name type="scientific">Brevundimonas subvibrioides</name>
    <dbReference type="NCBI Taxonomy" id="74313"/>
    <lineage>
        <taxon>Bacteria</taxon>
        <taxon>Pseudomonadati</taxon>
        <taxon>Pseudomonadota</taxon>
        <taxon>Alphaproteobacteria</taxon>
        <taxon>Caulobacterales</taxon>
        <taxon>Caulobacteraceae</taxon>
        <taxon>Brevundimonas</taxon>
    </lineage>
</organism>
<evidence type="ECO:0000256" key="12">
    <source>
        <dbReference type="RuleBase" id="RU003357"/>
    </source>
</evidence>
<dbReference type="SUPFAM" id="SSF56935">
    <property type="entry name" value="Porins"/>
    <property type="match status" value="1"/>
</dbReference>
<feature type="chain" id="PRO_5012514048" description="TonB-dependent receptor" evidence="13">
    <location>
        <begin position="30"/>
        <end position="699"/>
    </location>
</feature>
<evidence type="ECO:0000259" key="15">
    <source>
        <dbReference type="Pfam" id="PF07715"/>
    </source>
</evidence>
<dbReference type="AlphaFoldDB" id="A0A258FIS3"/>
<dbReference type="PANTHER" id="PTHR32552:SF81">
    <property type="entry name" value="TONB-DEPENDENT OUTER MEMBRANE RECEPTOR"/>
    <property type="match status" value="1"/>
</dbReference>
<evidence type="ECO:0000256" key="3">
    <source>
        <dbReference type="ARBA" id="ARBA00022452"/>
    </source>
</evidence>
<keyword evidence="8 12" id="KW-0798">TonB box</keyword>
<comment type="similarity">
    <text evidence="11 12">Belongs to the TonB-dependent receptor family.</text>
</comment>
<keyword evidence="10 11" id="KW-0998">Cell outer membrane</keyword>
<evidence type="ECO:0000313" key="17">
    <source>
        <dbReference type="Proteomes" id="UP000215595"/>
    </source>
</evidence>
<dbReference type="InterPro" id="IPR006311">
    <property type="entry name" value="TAT_signal"/>
</dbReference>
<protein>
    <recommendedName>
        <fullName evidence="18">TonB-dependent receptor</fullName>
    </recommendedName>
</protein>
<keyword evidence="2 11" id="KW-0813">Transport</keyword>
<feature type="domain" description="TonB-dependent receptor plug" evidence="15">
    <location>
        <begin position="62"/>
        <end position="167"/>
    </location>
</feature>
<dbReference type="GO" id="GO:0006826">
    <property type="term" value="P:iron ion transport"/>
    <property type="evidence" value="ECO:0007669"/>
    <property type="project" value="UniProtKB-KW"/>
</dbReference>
<sequence>MTGSQRRLALRLYGATALAGFFAMPSAQAFAQTAPAQPEVAVQDATTIDDIVVTARKREESLQEVPLSISAFTERTIEAAGLVDIEDISRLTPGFTFAPLFGGSAATPVIRGQSTTIGEPNVGFFVDGVYQSSRAIMDASLGDDVARVEIVKGPQSALYGRNTFGGAVNIITRAPSNSPEGRIEASYGEANSIGLRGSVSGPIVEDQLYFRLGFPATNQIYRGELAAPTSFAVTPGHNDRTVTATSLTADWDLGAVSLTSITGYNDVHLDFAVDNDYSAVDARFANTISDLNEVSQELRLVSTGESRFQWLAGAYFYRSESDTHLEDFWRGAALTYASNLALPGGVRRQLLGGLINDLHEETESYAVYGQARLSLTDRLSVSAETRWSTETKRVVSRDASQLTGLVTGTYVNERDFESVLPRFTVDYQLTPDAMIYASASKGEKVGGFNVVTVAGAILPSERTYNPESAWNYEVGAKTSWYDGRLVLNLAAYQIDWSDQIVRALGATFATLNVNAGKSTVKGVELEMRAMPMDGLELSAGVAYTDSHYDDYTFGTLALLGMDPVLNGRRLQYVSEWQSNISAQYTYPVADGVEWFSRADFSYQSDQSSVQTADAFTGASNILNLRTGLDFGNTSVRIYVNNALEEDSALVGTFVPSAAQHLQWVQGALGAGPRVGLQAFGAVVTARPPRTWGASVSVRF</sequence>
<keyword evidence="7" id="KW-0406">Ion transport</keyword>
<evidence type="ECO:0000256" key="11">
    <source>
        <dbReference type="PROSITE-ProRule" id="PRU01360"/>
    </source>
</evidence>
<dbReference type="Pfam" id="PF07715">
    <property type="entry name" value="Plug"/>
    <property type="match status" value="1"/>
</dbReference>
<dbReference type="InterPro" id="IPR039426">
    <property type="entry name" value="TonB-dep_rcpt-like"/>
</dbReference>
<evidence type="ECO:0000256" key="2">
    <source>
        <dbReference type="ARBA" id="ARBA00022448"/>
    </source>
</evidence>
<dbReference type="GO" id="GO:0009279">
    <property type="term" value="C:cell outer membrane"/>
    <property type="evidence" value="ECO:0007669"/>
    <property type="project" value="UniProtKB-SubCell"/>
</dbReference>
<dbReference type="PROSITE" id="PS52016">
    <property type="entry name" value="TONB_DEPENDENT_REC_3"/>
    <property type="match status" value="1"/>
</dbReference>
<evidence type="ECO:0000256" key="5">
    <source>
        <dbReference type="ARBA" id="ARBA00022692"/>
    </source>
</evidence>
<evidence type="ECO:0000256" key="8">
    <source>
        <dbReference type="ARBA" id="ARBA00023077"/>
    </source>
</evidence>
<evidence type="ECO:0000256" key="4">
    <source>
        <dbReference type="ARBA" id="ARBA00022496"/>
    </source>
</evidence>
<keyword evidence="5 11" id="KW-0812">Transmembrane</keyword>
<evidence type="ECO:0008006" key="18">
    <source>
        <dbReference type="Google" id="ProtNLM"/>
    </source>
</evidence>
<dbReference type="PROSITE" id="PS51318">
    <property type="entry name" value="TAT"/>
    <property type="match status" value="1"/>
</dbReference>